<dbReference type="Gene3D" id="3.30.450.20">
    <property type="entry name" value="PAS domain"/>
    <property type="match status" value="2"/>
</dbReference>
<dbReference type="InterPro" id="IPR004358">
    <property type="entry name" value="Sig_transdc_His_kin-like_C"/>
</dbReference>
<evidence type="ECO:0000256" key="5">
    <source>
        <dbReference type="ARBA" id="ARBA00022777"/>
    </source>
</evidence>
<dbReference type="Pfam" id="PF02518">
    <property type="entry name" value="HATPase_c"/>
    <property type="match status" value="1"/>
</dbReference>
<dbReference type="SUPFAM" id="SSF55874">
    <property type="entry name" value="ATPase domain of HSP90 chaperone/DNA topoisomerase II/histidine kinase"/>
    <property type="match status" value="1"/>
</dbReference>
<dbReference type="Pfam" id="PF08448">
    <property type="entry name" value="PAS_4"/>
    <property type="match status" value="1"/>
</dbReference>
<dbReference type="Proteomes" id="UP001068021">
    <property type="component" value="Unassembled WGS sequence"/>
</dbReference>
<feature type="domain" description="PAS" evidence="7">
    <location>
        <begin position="53"/>
        <end position="125"/>
    </location>
</feature>
<gene>
    <name evidence="10" type="ORF">O3H35_09855</name>
    <name evidence="9" type="ORF">O3H54_04735</name>
</gene>
<dbReference type="EMBL" id="JAPVER010000018">
    <property type="protein sequence ID" value="MCZ3365181.1"/>
    <property type="molecule type" value="Genomic_DNA"/>
</dbReference>
<evidence type="ECO:0000256" key="2">
    <source>
        <dbReference type="ARBA" id="ARBA00012438"/>
    </source>
</evidence>
<feature type="domain" description="PAS" evidence="7">
    <location>
        <begin position="180"/>
        <end position="246"/>
    </location>
</feature>
<dbReference type="SMART" id="SM00086">
    <property type="entry name" value="PAC"/>
    <property type="match status" value="2"/>
</dbReference>
<dbReference type="NCBIfam" id="TIGR00229">
    <property type="entry name" value="sensory_box"/>
    <property type="match status" value="2"/>
</dbReference>
<feature type="domain" description="PAC" evidence="8">
    <location>
        <begin position="128"/>
        <end position="179"/>
    </location>
</feature>
<dbReference type="InterPro" id="IPR013656">
    <property type="entry name" value="PAS_4"/>
</dbReference>
<evidence type="ECO:0000256" key="3">
    <source>
        <dbReference type="ARBA" id="ARBA00022553"/>
    </source>
</evidence>
<dbReference type="PROSITE" id="PS50112">
    <property type="entry name" value="PAS"/>
    <property type="match status" value="2"/>
</dbReference>
<dbReference type="InterPro" id="IPR035965">
    <property type="entry name" value="PAS-like_dom_sf"/>
</dbReference>
<evidence type="ECO:0000313" key="11">
    <source>
        <dbReference type="Proteomes" id="UP001068021"/>
    </source>
</evidence>
<dbReference type="PANTHER" id="PTHR43304:SF1">
    <property type="entry name" value="PAC DOMAIN-CONTAINING PROTEIN"/>
    <property type="match status" value="1"/>
</dbReference>
<keyword evidence="3" id="KW-0597">Phosphoprotein</keyword>
<dbReference type="PROSITE" id="PS50113">
    <property type="entry name" value="PAC"/>
    <property type="match status" value="2"/>
</dbReference>
<name>A0A9E4ZW41_9EURY</name>
<dbReference type="EMBL" id="JAPVES010000030">
    <property type="protein sequence ID" value="MCZ3372936.1"/>
    <property type="molecule type" value="Genomic_DNA"/>
</dbReference>
<dbReference type="InterPro" id="IPR000700">
    <property type="entry name" value="PAS-assoc_C"/>
</dbReference>
<feature type="domain" description="Histidine kinase" evidence="6">
    <location>
        <begin position="328"/>
        <end position="544"/>
    </location>
</feature>
<accession>A0A9E4ZW41</accession>
<dbReference type="RefSeq" id="WP_052375774.1">
    <property type="nucleotide sequence ID" value="NZ_JAPVER010000018.1"/>
</dbReference>
<reference evidence="9" key="1">
    <citation type="submission" date="2022-12" db="EMBL/GenBank/DDBJ databases">
        <title>Reclassification of two methanogenic archaea species isolated from the Kolyma lowland permafrost.</title>
        <authorList>
            <person name="Trubitsyn V.E."/>
            <person name="Rivkina E.M."/>
            <person name="Shcherbakova V.A."/>
        </authorList>
    </citation>
    <scope>NUCLEOTIDE SEQUENCE</scope>
    <source>
        <strain evidence="9">M2</strain>
        <strain evidence="10">MK4</strain>
    </source>
</reference>
<keyword evidence="4" id="KW-0808">Transferase</keyword>
<dbReference type="Pfam" id="PF00512">
    <property type="entry name" value="HisKA"/>
    <property type="match status" value="1"/>
</dbReference>
<dbReference type="Gene3D" id="1.10.287.130">
    <property type="match status" value="1"/>
</dbReference>
<evidence type="ECO:0000259" key="6">
    <source>
        <dbReference type="PROSITE" id="PS50109"/>
    </source>
</evidence>
<sequence>MGENSSEKALNELKVSKNTFKKFIESLSKSESIIDMGSHVIAPKQTFESLKESQKNYKTLFELSPTYTVLLGLDGTIKNFNKETEQFAGIPKEKLISMRFTELDFVPEAEKHAHVERISKLVNGEPVEPFESRIIDQSGEIHWIDVHSALLKKENAPPEVLVSCNDITERKKTENALKESEEKFRQIAENIGEVFWIIDPKMSRIIYISPAYEWIWGRTCQSLYDNPKSWIDTIHPEDRDRAVERITGKSYRIDDVNEGFEYRVIRPNGDVVWIWAQAFIIADESGETSRIAGVASEITGYKKAEQEIKSLLNELKRSNEELQQFAYITSHDLQEPLRTIASFTQLMERRYKGKLDDDADEFMGYIVDASVRMKQMIMDLLEYSRVGTRQEMYQAIPLESKLNDVLVNLNDLIERSRAKITHDPLPVVFGDESQLLLLLQNLITNAIKFRKEDEPPRIHISSACDHERNEYVFSISDNGIGIEEQYFDRIFTIFQRLHTRDEYQGTGIGLSVAKRIVERHGGKIWVESEFSEGSTFYFSIPAGKSESINEN</sequence>
<dbReference type="SMART" id="SM00388">
    <property type="entry name" value="HisKA"/>
    <property type="match status" value="1"/>
</dbReference>
<protein>
    <recommendedName>
        <fullName evidence="2">histidine kinase</fullName>
        <ecNumber evidence="2">2.7.13.3</ecNumber>
    </recommendedName>
</protein>
<comment type="caution">
    <text evidence="9">The sequence shown here is derived from an EMBL/GenBank/DDBJ whole genome shotgun (WGS) entry which is preliminary data.</text>
</comment>
<proteinExistence type="predicted"/>
<dbReference type="InterPro" id="IPR000014">
    <property type="entry name" value="PAS"/>
</dbReference>
<dbReference type="AlphaFoldDB" id="A0A9E4ZW41"/>
<dbReference type="PRINTS" id="PR00344">
    <property type="entry name" value="BCTRLSENSOR"/>
</dbReference>
<keyword evidence="5" id="KW-0418">Kinase</keyword>
<dbReference type="Pfam" id="PF08447">
    <property type="entry name" value="PAS_3"/>
    <property type="match status" value="1"/>
</dbReference>
<feature type="domain" description="PAC" evidence="8">
    <location>
        <begin position="258"/>
        <end position="310"/>
    </location>
</feature>
<evidence type="ECO:0000259" key="7">
    <source>
        <dbReference type="PROSITE" id="PS50112"/>
    </source>
</evidence>
<dbReference type="InterPro" id="IPR003661">
    <property type="entry name" value="HisK_dim/P_dom"/>
</dbReference>
<organism evidence="9 11">
    <name type="scientific">Methanobacterium veterum</name>
    <dbReference type="NCBI Taxonomy" id="408577"/>
    <lineage>
        <taxon>Archaea</taxon>
        <taxon>Methanobacteriati</taxon>
        <taxon>Methanobacteriota</taxon>
        <taxon>Methanomada group</taxon>
        <taxon>Methanobacteria</taxon>
        <taxon>Methanobacteriales</taxon>
        <taxon>Methanobacteriaceae</taxon>
        <taxon>Methanobacterium</taxon>
    </lineage>
</organism>
<dbReference type="SMART" id="SM00091">
    <property type="entry name" value="PAS"/>
    <property type="match status" value="2"/>
</dbReference>
<dbReference type="CDD" id="cd00130">
    <property type="entry name" value="PAS"/>
    <property type="match status" value="2"/>
</dbReference>
<evidence type="ECO:0000256" key="4">
    <source>
        <dbReference type="ARBA" id="ARBA00022679"/>
    </source>
</evidence>
<dbReference type="InterPro" id="IPR003594">
    <property type="entry name" value="HATPase_dom"/>
</dbReference>
<dbReference type="CDD" id="cd00082">
    <property type="entry name" value="HisKA"/>
    <property type="match status" value="1"/>
</dbReference>
<dbReference type="PANTHER" id="PTHR43304">
    <property type="entry name" value="PHYTOCHROME-LIKE PROTEIN CPH1"/>
    <property type="match status" value="1"/>
</dbReference>
<evidence type="ECO:0000313" key="9">
    <source>
        <dbReference type="EMBL" id="MCZ3365181.1"/>
    </source>
</evidence>
<dbReference type="SUPFAM" id="SSF55785">
    <property type="entry name" value="PYP-like sensor domain (PAS domain)"/>
    <property type="match status" value="2"/>
</dbReference>
<dbReference type="InterPro" id="IPR001610">
    <property type="entry name" value="PAC"/>
</dbReference>
<dbReference type="SUPFAM" id="SSF47384">
    <property type="entry name" value="Homodimeric domain of signal transducing histidine kinase"/>
    <property type="match status" value="1"/>
</dbReference>
<dbReference type="InterPro" id="IPR036097">
    <property type="entry name" value="HisK_dim/P_sf"/>
</dbReference>
<comment type="catalytic activity">
    <reaction evidence="1">
        <text>ATP + protein L-histidine = ADP + protein N-phospho-L-histidine.</text>
        <dbReference type="EC" id="2.7.13.3"/>
    </reaction>
</comment>
<dbReference type="SMART" id="SM00387">
    <property type="entry name" value="HATPase_c"/>
    <property type="match status" value="1"/>
</dbReference>
<dbReference type="Proteomes" id="UP001074446">
    <property type="component" value="Unassembled WGS sequence"/>
</dbReference>
<evidence type="ECO:0000313" key="10">
    <source>
        <dbReference type="EMBL" id="MCZ3372936.1"/>
    </source>
</evidence>
<dbReference type="InterPro" id="IPR036890">
    <property type="entry name" value="HATPase_C_sf"/>
</dbReference>
<dbReference type="EC" id="2.7.13.3" evidence="2"/>
<evidence type="ECO:0000259" key="8">
    <source>
        <dbReference type="PROSITE" id="PS50113"/>
    </source>
</evidence>
<keyword evidence="11" id="KW-1185">Reference proteome</keyword>
<dbReference type="FunFam" id="3.30.565.10:FF:000006">
    <property type="entry name" value="Sensor histidine kinase WalK"/>
    <property type="match status" value="1"/>
</dbReference>
<evidence type="ECO:0000256" key="1">
    <source>
        <dbReference type="ARBA" id="ARBA00000085"/>
    </source>
</evidence>
<dbReference type="InterPro" id="IPR005467">
    <property type="entry name" value="His_kinase_dom"/>
</dbReference>
<dbReference type="InterPro" id="IPR013655">
    <property type="entry name" value="PAS_fold_3"/>
</dbReference>
<dbReference type="Gene3D" id="3.30.565.10">
    <property type="entry name" value="Histidine kinase-like ATPase, C-terminal domain"/>
    <property type="match status" value="1"/>
</dbReference>
<dbReference type="GO" id="GO:0000155">
    <property type="term" value="F:phosphorelay sensor kinase activity"/>
    <property type="evidence" value="ECO:0007669"/>
    <property type="project" value="InterPro"/>
</dbReference>
<dbReference type="InterPro" id="IPR052162">
    <property type="entry name" value="Sensor_kinase/Photoreceptor"/>
</dbReference>
<dbReference type="PROSITE" id="PS50109">
    <property type="entry name" value="HIS_KIN"/>
    <property type="match status" value="1"/>
</dbReference>